<keyword evidence="3" id="KW-1185">Reference proteome</keyword>
<dbReference type="EMBL" id="QJKJ01005970">
    <property type="protein sequence ID" value="RDX88339.1"/>
    <property type="molecule type" value="Genomic_DNA"/>
</dbReference>
<evidence type="ECO:0000313" key="2">
    <source>
        <dbReference type="EMBL" id="RDX88339.1"/>
    </source>
</evidence>
<accession>A0A371GCT4</accession>
<comment type="caution">
    <text evidence="2">The sequence shown here is derived from an EMBL/GenBank/DDBJ whole genome shotgun (WGS) entry which is preliminary data.</text>
</comment>
<gene>
    <name evidence="2" type="ORF">CR513_30089</name>
</gene>
<proteinExistence type="predicted"/>
<evidence type="ECO:0000313" key="3">
    <source>
        <dbReference type="Proteomes" id="UP000257109"/>
    </source>
</evidence>
<sequence length="93" mass="10849">MHACESSKRNNYISRSIYLSNINEFLPYAYTNAIFKLFEDELCDGPISISSVIDIKCETHFLSEDKKRSHKAEHGRKGRGEKRKEEWQADYSS</sequence>
<name>A0A371GCT4_MUCPR</name>
<feature type="region of interest" description="Disordered" evidence="1">
    <location>
        <begin position="64"/>
        <end position="93"/>
    </location>
</feature>
<protein>
    <submittedName>
        <fullName evidence="2">Uncharacterized protein</fullName>
    </submittedName>
</protein>
<feature type="compositionally biased region" description="Basic residues" evidence="1">
    <location>
        <begin position="68"/>
        <end position="81"/>
    </location>
</feature>
<feature type="non-terminal residue" evidence="2">
    <location>
        <position position="1"/>
    </location>
</feature>
<organism evidence="2 3">
    <name type="scientific">Mucuna pruriens</name>
    <name type="common">Velvet bean</name>
    <name type="synonym">Dolichos pruriens</name>
    <dbReference type="NCBI Taxonomy" id="157652"/>
    <lineage>
        <taxon>Eukaryota</taxon>
        <taxon>Viridiplantae</taxon>
        <taxon>Streptophyta</taxon>
        <taxon>Embryophyta</taxon>
        <taxon>Tracheophyta</taxon>
        <taxon>Spermatophyta</taxon>
        <taxon>Magnoliopsida</taxon>
        <taxon>eudicotyledons</taxon>
        <taxon>Gunneridae</taxon>
        <taxon>Pentapetalae</taxon>
        <taxon>rosids</taxon>
        <taxon>fabids</taxon>
        <taxon>Fabales</taxon>
        <taxon>Fabaceae</taxon>
        <taxon>Papilionoideae</taxon>
        <taxon>50 kb inversion clade</taxon>
        <taxon>NPAAA clade</taxon>
        <taxon>indigoferoid/millettioid clade</taxon>
        <taxon>Phaseoleae</taxon>
        <taxon>Mucuna</taxon>
    </lineage>
</organism>
<dbReference type="Proteomes" id="UP000257109">
    <property type="component" value="Unassembled WGS sequence"/>
</dbReference>
<evidence type="ECO:0000256" key="1">
    <source>
        <dbReference type="SAM" id="MobiDB-lite"/>
    </source>
</evidence>
<reference evidence="2" key="1">
    <citation type="submission" date="2018-05" db="EMBL/GenBank/DDBJ databases">
        <title>Draft genome of Mucuna pruriens seed.</title>
        <authorList>
            <person name="Nnadi N.E."/>
            <person name="Vos R."/>
            <person name="Hasami M.H."/>
            <person name="Devisetty U.K."/>
            <person name="Aguiy J.C."/>
        </authorList>
    </citation>
    <scope>NUCLEOTIDE SEQUENCE [LARGE SCALE GENOMIC DNA]</scope>
    <source>
        <strain evidence="2">JCA_2017</strain>
    </source>
</reference>
<dbReference type="AlphaFoldDB" id="A0A371GCT4"/>